<dbReference type="Proteomes" id="UP000821865">
    <property type="component" value="Chromosome 8"/>
</dbReference>
<name>A0ACB8CBX9_DERSI</name>
<evidence type="ECO:0000313" key="2">
    <source>
        <dbReference type="Proteomes" id="UP000821865"/>
    </source>
</evidence>
<comment type="caution">
    <text evidence="1">The sequence shown here is derived from an EMBL/GenBank/DDBJ whole genome shotgun (WGS) entry which is preliminary data.</text>
</comment>
<keyword evidence="2" id="KW-1185">Reference proteome</keyword>
<reference evidence="1" key="1">
    <citation type="submission" date="2020-05" db="EMBL/GenBank/DDBJ databases">
        <title>Large-scale comparative analyses of tick genomes elucidate their genetic diversity and vector capacities.</title>
        <authorList>
            <person name="Jia N."/>
            <person name="Wang J."/>
            <person name="Shi W."/>
            <person name="Du L."/>
            <person name="Sun Y."/>
            <person name="Zhan W."/>
            <person name="Jiang J."/>
            <person name="Wang Q."/>
            <person name="Zhang B."/>
            <person name="Ji P."/>
            <person name="Sakyi L.B."/>
            <person name="Cui X."/>
            <person name="Yuan T."/>
            <person name="Jiang B."/>
            <person name="Yang W."/>
            <person name="Lam T.T.-Y."/>
            <person name="Chang Q."/>
            <person name="Ding S."/>
            <person name="Wang X."/>
            <person name="Zhu J."/>
            <person name="Ruan X."/>
            <person name="Zhao L."/>
            <person name="Wei J."/>
            <person name="Que T."/>
            <person name="Du C."/>
            <person name="Cheng J."/>
            <person name="Dai P."/>
            <person name="Han X."/>
            <person name="Huang E."/>
            <person name="Gao Y."/>
            <person name="Liu J."/>
            <person name="Shao H."/>
            <person name="Ye R."/>
            <person name="Li L."/>
            <person name="Wei W."/>
            <person name="Wang X."/>
            <person name="Wang C."/>
            <person name="Yang T."/>
            <person name="Huo Q."/>
            <person name="Li W."/>
            <person name="Guo W."/>
            <person name="Chen H."/>
            <person name="Zhou L."/>
            <person name="Ni X."/>
            <person name="Tian J."/>
            <person name="Zhou Y."/>
            <person name="Sheng Y."/>
            <person name="Liu T."/>
            <person name="Pan Y."/>
            <person name="Xia L."/>
            <person name="Li J."/>
            <person name="Zhao F."/>
            <person name="Cao W."/>
        </authorList>
    </citation>
    <scope>NUCLEOTIDE SEQUENCE</scope>
    <source>
        <strain evidence="1">Dsil-2018</strain>
    </source>
</reference>
<proteinExistence type="predicted"/>
<sequence length="274" mass="30138">MEASSMDFLTATGPAEGKALTRAHAHADTTGIFVAEENNVPSAADLAERKRKRAEEEHRRYVAKKAEDRAARLEQMSGYPGSPKASLFAAPTEDELRKKWERNLPRADKPLTESSAVCERHFEPRYILRDDVHIINGTEVRLPRGKPSLPPGAVPALLPDCASYISVAPVKERPERKRAAAASAPAVGIKPRKSARTARAADSQLRQPLHEIQAECVEGGQFAENERFAISSLQAVNVPSKLWCRFNCGSDSSVVFGTTSVRKQEKLEILQTVF</sequence>
<accession>A0ACB8CBX9</accession>
<dbReference type="EMBL" id="CM023477">
    <property type="protein sequence ID" value="KAH7938412.1"/>
    <property type="molecule type" value="Genomic_DNA"/>
</dbReference>
<evidence type="ECO:0000313" key="1">
    <source>
        <dbReference type="EMBL" id="KAH7938412.1"/>
    </source>
</evidence>
<protein>
    <submittedName>
        <fullName evidence="1">Uncharacterized protein</fullName>
    </submittedName>
</protein>
<organism evidence="1 2">
    <name type="scientific">Dermacentor silvarum</name>
    <name type="common">Tick</name>
    <dbReference type="NCBI Taxonomy" id="543639"/>
    <lineage>
        <taxon>Eukaryota</taxon>
        <taxon>Metazoa</taxon>
        <taxon>Ecdysozoa</taxon>
        <taxon>Arthropoda</taxon>
        <taxon>Chelicerata</taxon>
        <taxon>Arachnida</taxon>
        <taxon>Acari</taxon>
        <taxon>Parasitiformes</taxon>
        <taxon>Ixodida</taxon>
        <taxon>Ixodoidea</taxon>
        <taxon>Ixodidae</taxon>
        <taxon>Rhipicephalinae</taxon>
        <taxon>Dermacentor</taxon>
    </lineage>
</organism>
<gene>
    <name evidence="1" type="ORF">HPB49_023242</name>
</gene>